<dbReference type="Proteomes" id="UP000829364">
    <property type="component" value="Chromosome 5"/>
</dbReference>
<dbReference type="KEGG" id="ptkz:JDV02_006237"/>
<keyword evidence="3" id="KW-1185">Reference proteome</keyword>
<feature type="compositionally biased region" description="Low complexity" evidence="1">
    <location>
        <begin position="123"/>
        <end position="139"/>
    </location>
</feature>
<protein>
    <submittedName>
        <fullName evidence="2">Uncharacterized protein</fullName>
    </submittedName>
</protein>
<evidence type="ECO:0000256" key="1">
    <source>
        <dbReference type="SAM" id="MobiDB-lite"/>
    </source>
</evidence>
<feature type="region of interest" description="Disordered" evidence="1">
    <location>
        <begin position="339"/>
        <end position="359"/>
    </location>
</feature>
<organism evidence="2 3">
    <name type="scientific">Purpureocillium takamizusanense</name>
    <dbReference type="NCBI Taxonomy" id="2060973"/>
    <lineage>
        <taxon>Eukaryota</taxon>
        <taxon>Fungi</taxon>
        <taxon>Dikarya</taxon>
        <taxon>Ascomycota</taxon>
        <taxon>Pezizomycotina</taxon>
        <taxon>Sordariomycetes</taxon>
        <taxon>Hypocreomycetidae</taxon>
        <taxon>Hypocreales</taxon>
        <taxon>Ophiocordycipitaceae</taxon>
        <taxon>Purpureocillium</taxon>
    </lineage>
</organism>
<evidence type="ECO:0000313" key="3">
    <source>
        <dbReference type="Proteomes" id="UP000829364"/>
    </source>
</evidence>
<evidence type="ECO:0000313" key="2">
    <source>
        <dbReference type="EMBL" id="UNI20115.1"/>
    </source>
</evidence>
<dbReference type="EMBL" id="CP086358">
    <property type="protein sequence ID" value="UNI20115.1"/>
    <property type="molecule type" value="Genomic_DNA"/>
</dbReference>
<reference evidence="2" key="1">
    <citation type="submission" date="2021-11" db="EMBL/GenBank/DDBJ databases">
        <title>Purpureocillium_takamizusanense_genome.</title>
        <authorList>
            <person name="Nguyen N.-H."/>
        </authorList>
    </citation>
    <scope>NUCLEOTIDE SEQUENCE</scope>
    <source>
        <strain evidence="2">PT3</strain>
    </source>
</reference>
<sequence>MSSLGDGDEHRNPDQSLIEQGVHYNQGGGYSMGFAAGQVSEDDLIDHAMEADDGDPRARATLEGLSLSDDAAPAGELDYGAEDLVASYTEGEYAMFNDTAALSTPKTVRFADELETVIPPSPDYYSTSTSSSSSPLSASDSDEPCHRVEGCTENTIDGGEWRMSSSMMMAYSAMRGGESITDSGSADQAATHPGVSTGEANIFAHHASSLTADARKSDNDNPGTQDIFAITRPDYEHLTLPAGAANNNIKNDDNNAGLPEHIVQGLKRQAQLEGKHSIDELYDVSDGEDDVADGRISPCTFRLWADGAAEESERAGPHEGVTEQVDDEIDDYELDSAVAEAGSDRDSPQQHDDAEEEANTVWPPARYAGNLDFEFWLESIAPAGVVRHYPRPVTIPAQQEYLSVPITDEEIQAALAAPDLPEAFDGIAPEDVYEELQDRHQRLAAANLAVTDAIAAQWTYAQRINRRALLVQQAARAAAAVEQRAEQQQQLQQQQDPAGRRRREVYRYVEARLRGVAAHADEVEAQAVRLWTEVTDMMRVDRALGQTALDLARAVGLTGRDLEEGDLDALCERVIQMGRE</sequence>
<gene>
    <name evidence="2" type="ORF">JDV02_006237</name>
</gene>
<accession>A0A9Q8QI80</accession>
<feature type="region of interest" description="Disordered" evidence="1">
    <location>
        <begin position="118"/>
        <end position="146"/>
    </location>
</feature>
<feature type="compositionally biased region" description="Basic and acidic residues" evidence="1">
    <location>
        <begin position="342"/>
        <end position="352"/>
    </location>
</feature>
<name>A0A9Q8QI80_9HYPO</name>
<dbReference type="GeneID" id="72068186"/>
<dbReference type="OrthoDB" id="4927739at2759"/>
<proteinExistence type="predicted"/>
<dbReference type="AlphaFoldDB" id="A0A9Q8QI80"/>
<feature type="region of interest" description="Disordered" evidence="1">
    <location>
        <begin position="1"/>
        <end position="23"/>
    </location>
</feature>
<dbReference type="RefSeq" id="XP_047843596.1">
    <property type="nucleotide sequence ID" value="XM_047987610.1"/>
</dbReference>